<proteinExistence type="predicted"/>
<feature type="region of interest" description="Disordered" evidence="1">
    <location>
        <begin position="1"/>
        <end position="29"/>
    </location>
</feature>
<organism evidence="2 3">
    <name type="scientific">Amycolatopsis minnesotensis</name>
    <dbReference type="NCBI Taxonomy" id="337894"/>
    <lineage>
        <taxon>Bacteria</taxon>
        <taxon>Bacillati</taxon>
        <taxon>Actinomycetota</taxon>
        <taxon>Actinomycetes</taxon>
        <taxon>Pseudonocardiales</taxon>
        <taxon>Pseudonocardiaceae</taxon>
        <taxon>Amycolatopsis</taxon>
    </lineage>
</organism>
<name>A0ABN2S9U3_9PSEU</name>
<protein>
    <submittedName>
        <fullName evidence="2">Uncharacterized protein</fullName>
    </submittedName>
</protein>
<comment type="caution">
    <text evidence="2">The sequence shown here is derived from an EMBL/GenBank/DDBJ whole genome shotgun (WGS) entry which is preliminary data.</text>
</comment>
<evidence type="ECO:0000313" key="3">
    <source>
        <dbReference type="Proteomes" id="UP001501116"/>
    </source>
</evidence>
<dbReference type="RefSeq" id="WP_344428943.1">
    <property type="nucleotide sequence ID" value="NZ_BAAANN010000038.1"/>
</dbReference>
<evidence type="ECO:0000313" key="2">
    <source>
        <dbReference type="EMBL" id="GAA1982947.1"/>
    </source>
</evidence>
<reference evidence="2 3" key="1">
    <citation type="journal article" date="2019" name="Int. J. Syst. Evol. Microbiol.">
        <title>The Global Catalogue of Microorganisms (GCM) 10K type strain sequencing project: providing services to taxonomists for standard genome sequencing and annotation.</title>
        <authorList>
            <consortium name="The Broad Institute Genomics Platform"/>
            <consortium name="The Broad Institute Genome Sequencing Center for Infectious Disease"/>
            <person name="Wu L."/>
            <person name="Ma J."/>
        </authorList>
    </citation>
    <scope>NUCLEOTIDE SEQUENCE [LARGE SCALE GENOMIC DNA]</scope>
    <source>
        <strain evidence="2 3">JCM 14545</strain>
    </source>
</reference>
<evidence type="ECO:0000256" key="1">
    <source>
        <dbReference type="SAM" id="MobiDB-lite"/>
    </source>
</evidence>
<keyword evidence="3" id="KW-1185">Reference proteome</keyword>
<sequence>MSDDNGVVRGERPAVAAPPGLLAKYQSDPHKGGLTSPIYAFSDEGRPLVLDPDGTRLVPAERADLAGSKLPYVGIDVRFGPPLTGPFTPAPAGLVAVFDSGRERPVLFYDVHGRPVLIDPHDVTCALVLAENLAELKRVEFRPAPGQRHDDGGR</sequence>
<accession>A0ABN2S9U3</accession>
<dbReference type="Proteomes" id="UP001501116">
    <property type="component" value="Unassembled WGS sequence"/>
</dbReference>
<dbReference type="EMBL" id="BAAANN010000038">
    <property type="protein sequence ID" value="GAA1982947.1"/>
    <property type="molecule type" value="Genomic_DNA"/>
</dbReference>
<gene>
    <name evidence="2" type="ORF">GCM10009754_69970</name>
</gene>